<dbReference type="EMBL" id="UYSL01020263">
    <property type="protein sequence ID" value="VDL73754.1"/>
    <property type="molecule type" value="Genomic_DNA"/>
</dbReference>
<evidence type="ECO:0000313" key="5">
    <source>
        <dbReference type="WBParaSite" id="NBR_0001016401-mRNA-1"/>
    </source>
</evidence>
<keyword evidence="4" id="KW-1185">Reference proteome</keyword>
<keyword evidence="2" id="KW-0732">Signal</keyword>
<protein>
    <submittedName>
        <fullName evidence="5">SCP domain-containing protein</fullName>
    </submittedName>
</protein>
<gene>
    <name evidence="3" type="ORF">NBR_LOCUS10165</name>
</gene>
<evidence type="ECO:0000313" key="3">
    <source>
        <dbReference type="EMBL" id="VDL73754.1"/>
    </source>
</evidence>
<name>A0A0N4Y323_NIPBR</name>
<proteinExistence type="predicted"/>
<feature type="chain" id="PRO_5043125171" evidence="2">
    <location>
        <begin position="21"/>
        <end position="292"/>
    </location>
</feature>
<dbReference type="AlphaFoldDB" id="A0A0N4Y323"/>
<feature type="signal peptide" evidence="2">
    <location>
        <begin position="1"/>
        <end position="20"/>
    </location>
</feature>
<dbReference type="Proteomes" id="UP000271162">
    <property type="component" value="Unassembled WGS sequence"/>
</dbReference>
<reference evidence="5" key="1">
    <citation type="submission" date="2017-02" db="UniProtKB">
        <authorList>
            <consortium name="WormBaseParasite"/>
        </authorList>
    </citation>
    <scope>IDENTIFICATION</scope>
</reference>
<feature type="region of interest" description="Disordered" evidence="1">
    <location>
        <begin position="144"/>
        <end position="177"/>
    </location>
</feature>
<sequence length="292" mass="34128">MSKLEALHTIFIVLSVTVMARKCGEQPAWIDMLFARHHNGTGLKMKCEYIKEANWAGRQFIRNGRHDVNKNFWCVIEHHENTWRRFSEERIDYYLTEYFKEKGSLNASFTALPNEGSILLKDLVRNYDSARTVWKSSNRRGAVRRSGQISSSSVEDDEATTVPVPENPKPSRPEGECGVEPKWIHRLFARYHNGTGLRMNCQYNTQAYWAAIPYLNRDVNNVKKEYWCRITHKENRWGFQFNEKLIESFLKSFFTEKISLIAQTYPGTEYGCTAMHNKYHALFTNLALCIYS</sequence>
<evidence type="ECO:0000256" key="2">
    <source>
        <dbReference type="SAM" id="SignalP"/>
    </source>
</evidence>
<dbReference type="WBParaSite" id="NBR_0001016401-mRNA-1">
    <property type="protein sequence ID" value="NBR_0001016401-mRNA-1"/>
    <property type="gene ID" value="NBR_0001016401"/>
</dbReference>
<organism evidence="5">
    <name type="scientific">Nippostrongylus brasiliensis</name>
    <name type="common">Rat hookworm</name>
    <dbReference type="NCBI Taxonomy" id="27835"/>
    <lineage>
        <taxon>Eukaryota</taxon>
        <taxon>Metazoa</taxon>
        <taxon>Ecdysozoa</taxon>
        <taxon>Nematoda</taxon>
        <taxon>Chromadorea</taxon>
        <taxon>Rhabditida</taxon>
        <taxon>Rhabditina</taxon>
        <taxon>Rhabditomorpha</taxon>
        <taxon>Strongyloidea</taxon>
        <taxon>Heligmosomidae</taxon>
        <taxon>Nippostrongylus</taxon>
    </lineage>
</organism>
<evidence type="ECO:0000256" key="1">
    <source>
        <dbReference type="SAM" id="MobiDB-lite"/>
    </source>
</evidence>
<evidence type="ECO:0000313" key="4">
    <source>
        <dbReference type="Proteomes" id="UP000271162"/>
    </source>
</evidence>
<reference evidence="3 4" key="2">
    <citation type="submission" date="2018-11" db="EMBL/GenBank/DDBJ databases">
        <authorList>
            <consortium name="Pathogen Informatics"/>
        </authorList>
    </citation>
    <scope>NUCLEOTIDE SEQUENCE [LARGE SCALE GENOMIC DNA]</scope>
</reference>
<accession>A0A0N4Y323</accession>